<gene>
    <name evidence="1" type="ORF">OPT61_g10423</name>
</gene>
<accession>A0ACC2HPT9</accession>
<keyword evidence="2" id="KW-1185">Reference proteome</keyword>
<reference evidence="1" key="1">
    <citation type="submission" date="2022-11" db="EMBL/GenBank/DDBJ databases">
        <title>Genome Sequence of Boeremia exigua.</title>
        <authorList>
            <person name="Buettner E."/>
        </authorList>
    </citation>
    <scope>NUCLEOTIDE SEQUENCE</scope>
    <source>
        <strain evidence="1">CU02</strain>
    </source>
</reference>
<protein>
    <submittedName>
        <fullName evidence="1">Uncharacterized protein</fullName>
    </submittedName>
</protein>
<dbReference type="Proteomes" id="UP001153331">
    <property type="component" value="Unassembled WGS sequence"/>
</dbReference>
<name>A0ACC2HPT9_9PLEO</name>
<evidence type="ECO:0000313" key="1">
    <source>
        <dbReference type="EMBL" id="KAJ8105040.1"/>
    </source>
</evidence>
<dbReference type="EMBL" id="JAPHNI010001682">
    <property type="protein sequence ID" value="KAJ8105040.1"/>
    <property type="molecule type" value="Genomic_DNA"/>
</dbReference>
<proteinExistence type="predicted"/>
<evidence type="ECO:0000313" key="2">
    <source>
        <dbReference type="Proteomes" id="UP001153331"/>
    </source>
</evidence>
<organism evidence="1 2">
    <name type="scientific">Boeremia exigua</name>
    <dbReference type="NCBI Taxonomy" id="749465"/>
    <lineage>
        <taxon>Eukaryota</taxon>
        <taxon>Fungi</taxon>
        <taxon>Dikarya</taxon>
        <taxon>Ascomycota</taxon>
        <taxon>Pezizomycotina</taxon>
        <taxon>Dothideomycetes</taxon>
        <taxon>Pleosporomycetidae</taxon>
        <taxon>Pleosporales</taxon>
        <taxon>Pleosporineae</taxon>
        <taxon>Didymellaceae</taxon>
        <taxon>Boeremia</taxon>
    </lineage>
</organism>
<comment type="caution">
    <text evidence="1">The sequence shown here is derived from an EMBL/GenBank/DDBJ whole genome shotgun (WGS) entry which is preliminary data.</text>
</comment>
<sequence>MGLGQKDEGIGLRDSPTAVKKAKTRFRWTITGKDSFEKVVNKLHELNESLYRLTLDSPERKLLADSRASRVLISVEDSVLLDIFRNAGMFDRALSQSAQAKSYILRSQDTAQPVLPTSISFGQIQFYGGSDTCGSLQTTDGAMLPTWVEWNVIAAGSNLREYESRLNNLAGVLEHVSDSAIRLPICYGVCNDRAYQARHGHLRLGYVFGLPGKEYDDNLKENPPRTLKDMIRERHRPPEIPMLGDRFRLAQALAVAFGRFHAAKWLHKGFHADNIVFLQRKDANRISLTDPFITGFQYSRPQGRESFSRGPLEDDNLQYYYHPDADVGFTKVRDLYSLGVVLYEIGRWGLLGDSISPSRRATMTDRTAWQQYTMKASEAELNWRVGKIYHDVVRTLLRGDLQEDDDVLFSQQYFSRVVQPLQACVA</sequence>